<feature type="compositionally biased region" description="Polar residues" evidence="1">
    <location>
        <begin position="137"/>
        <end position="149"/>
    </location>
</feature>
<gene>
    <name evidence="2" type="ORF">E2C01_070734</name>
</gene>
<feature type="region of interest" description="Disordered" evidence="1">
    <location>
        <begin position="33"/>
        <end position="54"/>
    </location>
</feature>
<dbReference type="AlphaFoldDB" id="A0A5B7I684"/>
<reference evidence="2 3" key="1">
    <citation type="submission" date="2019-05" db="EMBL/GenBank/DDBJ databases">
        <title>Another draft genome of Portunus trituberculatus and its Hox gene families provides insights of decapod evolution.</title>
        <authorList>
            <person name="Jeong J.-H."/>
            <person name="Song I."/>
            <person name="Kim S."/>
            <person name="Choi T."/>
            <person name="Kim D."/>
            <person name="Ryu S."/>
            <person name="Kim W."/>
        </authorList>
    </citation>
    <scope>NUCLEOTIDE SEQUENCE [LARGE SCALE GENOMIC DNA]</scope>
    <source>
        <tissue evidence="2">Muscle</tissue>
    </source>
</reference>
<organism evidence="2 3">
    <name type="scientific">Portunus trituberculatus</name>
    <name type="common">Swimming crab</name>
    <name type="synonym">Neptunus trituberculatus</name>
    <dbReference type="NCBI Taxonomy" id="210409"/>
    <lineage>
        <taxon>Eukaryota</taxon>
        <taxon>Metazoa</taxon>
        <taxon>Ecdysozoa</taxon>
        <taxon>Arthropoda</taxon>
        <taxon>Crustacea</taxon>
        <taxon>Multicrustacea</taxon>
        <taxon>Malacostraca</taxon>
        <taxon>Eumalacostraca</taxon>
        <taxon>Eucarida</taxon>
        <taxon>Decapoda</taxon>
        <taxon>Pleocyemata</taxon>
        <taxon>Brachyura</taxon>
        <taxon>Eubrachyura</taxon>
        <taxon>Portunoidea</taxon>
        <taxon>Portunidae</taxon>
        <taxon>Portuninae</taxon>
        <taxon>Portunus</taxon>
    </lineage>
</organism>
<dbReference type="EMBL" id="VSRR010043105">
    <property type="protein sequence ID" value="MPC76324.1"/>
    <property type="molecule type" value="Genomic_DNA"/>
</dbReference>
<sequence length="149" mass="16231">MSRLVMWVERTMPSLPVAPAWAASPRHCARSSCLSGWSSGGHPRREGERWGRRAPPAEECGALQGLFECSSRVWAEAAGTRAEDSRAAASGQYRFLLCQECAPRKNQSGHLPAPRPSLARLEALAAPARRHGGSVVAMSSKTTLMQRRH</sequence>
<evidence type="ECO:0000313" key="2">
    <source>
        <dbReference type="EMBL" id="MPC76324.1"/>
    </source>
</evidence>
<feature type="region of interest" description="Disordered" evidence="1">
    <location>
        <begin position="129"/>
        <end position="149"/>
    </location>
</feature>
<keyword evidence="3" id="KW-1185">Reference proteome</keyword>
<accession>A0A5B7I684</accession>
<protein>
    <submittedName>
        <fullName evidence="2">Uncharacterized protein</fullName>
    </submittedName>
</protein>
<evidence type="ECO:0000313" key="3">
    <source>
        <dbReference type="Proteomes" id="UP000324222"/>
    </source>
</evidence>
<comment type="caution">
    <text evidence="2">The sequence shown here is derived from an EMBL/GenBank/DDBJ whole genome shotgun (WGS) entry which is preliminary data.</text>
</comment>
<proteinExistence type="predicted"/>
<dbReference type="Proteomes" id="UP000324222">
    <property type="component" value="Unassembled WGS sequence"/>
</dbReference>
<evidence type="ECO:0000256" key="1">
    <source>
        <dbReference type="SAM" id="MobiDB-lite"/>
    </source>
</evidence>
<name>A0A5B7I684_PORTR</name>